<feature type="transmembrane region" description="Helical" evidence="5">
    <location>
        <begin position="6"/>
        <end position="24"/>
    </location>
</feature>
<feature type="transmembrane region" description="Helical" evidence="5">
    <location>
        <begin position="329"/>
        <end position="350"/>
    </location>
</feature>
<organism evidence="6">
    <name type="scientific">Octopus bimaculoides</name>
    <name type="common">California two-spotted octopus</name>
    <dbReference type="NCBI Taxonomy" id="37653"/>
    <lineage>
        <taxon>Eukaryota</taxon>
        <taxon>Metazoa</taxon>
        <taxon>Spiralia</taxon>
        <taxon>Lophotrochozoa</taxon>
        <taxon>Mollusca</taxon>
        <taxon>Cephalopoda</taxon>
        <taxon>Coleoidea</taxon>
        <taxon>Octopodiformes</taxon>
        <taxon>Octopoda</taxon>
        <taxon>Incirrata</taxon>
        <taxon>Octopodidae</taxon>
        <taxon>Octopus</taxon>
    </lineage>
</organism>
<dbReference type="Pfam" id="PF02535">
    <property type="entry name" value="Zip"/>
    <property type="match status" value="1"/>
</dbReference>
<dbReference type="EMBL" id="KQ418194">
    <property type="protein sequence ID" value="KOF88377.1"/>
    <property type="molecule type" value="Genomic_DNA"/>
</dbReference>
<dbReference type="InterPro" id="IPR003689">
    <property type="entry name" value="ZIP"/>
</dbReference>
<evidence type="ECO:0000256" key="5">
    <source>
        <dbReference type="SAM" id="Phobius"/>
    </source>
</evidence>
<feature type="transmembrane region" description="Helical" evidence="5">
    <location>
        <begin position="295"/>
        <end position="317"/>
    </location>
</feature>
<feature type="transmembrane region" description="Helical" evidence="5">
    <location>
        <begin position="365"/>
        <end position="385"/>
    </location>
</feature>
<accession>A0A0L8HGL6</accession>
<feature type="transmembrane region" description="Helical" evidence="5">
    <location>
        <begin position="266"/>
        <end position="283"/>
    </location>
</feature>
<sequence>MDVVAAKIIALVILTALTMMAGLLPVKLVKFVGKSLIKMDGTIQYLLNGSRCFSGGVFLATCFLHLIPETRDKVKEVMKYLGSTSQYPVAELLTMSGFYAVLFVEQIIQLVYRKMRSQSRKMVGGENTNPHTMHNHHPGGSLSMSAPIGNLSSTPLGGFSVSGGLMGSGAGGGMSSGLGNIPNNGTGGCGISGGVLPREILPTTEELSLNSLSNEEYNTGTVIEANVEIQDGVAAEAESIDSISIQEFELKRVVDELKNPDADRHVYIRSIIFIIALSFHGIFEGMTLGLQSLQSNVWTLCFAIAVHRCVLAFGMGYQLTKENEGQGMACFCVGCFTLILGIGIITGISISSSTKLYSHVNVPDAILQSVATGTIFYIIFFDILFKDLQGHDDLRRISCTFVGFCMMAVIFAISRS</sequence>
<name>A0A0L8HGL6_OCTBM</name>
<dbReference type="PANTHER" id="PTHR11040">
    <property type="entry name" value="ZINC/IRON TRANSPORTER"/>
    <property type="match status" value="1"/>
</dbReference>
<dbReference type="OrthoDB" id="448280at2759"/>
<dbReference type="GO" id="GO:0005385">
    <property type="term" value="F:zinc ion transmembrane transporter activity"/>
    <property type="evidence" value="ECO:0007669"/>
    <property type="project" value="TreeGrafter"/>
</dbReference>
<keyword evidence="2 5" id="KW-0812">Transmembrane</keyword>
<evidence type="ECO:0008006" key="7">
    <source>
        <dbReference type="Google" id="ProtNLM"/>
    </source>
</evidence>
<dbReference type="OMA" id="NECYNIF"/>
<evidence type="ECO:0000313" key="6">
    <source>
        <dbReference type="EMBL" id="KOF88377.1"/>
    </source>
</evidence>
<evidence type="ECO:0000256" key="1">
    <source>
        <dbReference type="ARBA" id="ARBA00004141"/>
    </source>
</evidence>
<reference evidence="6" key="1">
    <citation type="submission" date="2015-07" db="EMBL/GenBank/DDBJ databases">
        <title>MeaNS - Measles Nucleotide Surveillance Program.</title>
        <authorList>
            <person name="Tran T."/>
            <person name="Druce J."/>
        </authorList>
    </citation>
    <scope>NUCLEOTIDE SEQUENCE</scope>
    <source>
        <strain evidence="6">UCB-OBI-ISO-001</strain>
        <tissue evidence="6">Gonad</tissue>
    </source>
</reference>
<keyword evidence="3 5" id="KW-1133">Transmembrane helix</keyword>
<feature type="transmembrane region" description="Helical" evidence="5">
    <location>
        <begin position="45"/>
        <end position="67"/>
    </location>
</feature>
<evidence type="ECO:0000256" key="3">
    <source>
        <dbReference type="ARBA" id="ARBA00022989"/>
    </source>
</evidence>
<dbReference type="PANTHER" id="PTHR11040:SF140">
    <property type="entry name" value="ZRT (ZRT), IRT- (IRT-) LIKE PROTEIN TRANSPORTER"/>
    <property type="match status" value="1"/>
</dbReference>
<keyword evidence="4 5" id="KW-0472">Membrane</keyword>
<dbReference type="GO" id="GO:0005886">
    <property type="term" value="C:plasma membrane"/>
    <property type="evidence" value="ECO:0007669"/>
    <property type="project" value="TreeGrafter"/>
</dbReference>
<dbReference type="AlphaFoldDB" id="A0A0L8HGL6"/>
<gene>
    <name evidence="6" type="ORF">OCBIM_22015088mg</name>
</gene>
<comment type="subcellular location">
    <subcellularLocation>
        <location evidence="1">Membrane</location>
        <topology evidence="1">Multi-pass membrane protein</topology>
    </subcellularLocation>
</comment>
<proteinExistence type="predicted"/>
<protein>
    <recommendedName>
        <fullName evidence="7">Zinc transporter ZIP3</fullName>
    </recommendedName>
</protein>
<evidence type="ECO:0000256" key="2">
    <source>
        <dbReference type="ARBA" id="ARBA00022692"/>
    </source>
</evidence>
<dbReference type="STRING" id="37653.A0A0L8HGL6"/>
<dbReference type="KEGG" id="obi:106870783"/>
<evidence type="ECO:0000256" key="4">
    <source>
        <dbReference type="ARBA" id="ARBA00023136"/>
    </source>
</evidence>
<feature type="transmembrane region" description="Helical" evidence="5">
    <location>
        <begin position="87"/>
        <end position="112"/>
    </location>
</feature>
<feature type="transmembrane region" description="Helical" evidence="5">
    <location>
        <begin position="397"/>
        <end position="414"/>
    </location>
</feature>